<dbReference type="RefSeq" id="WP_146790451.1">
    <property type="nucleotide sequence ID" value="NZ_VOLT01000011.1"/>
</dbReference>
<dbReference type="AlphaFoldDB" id="A0A5C6Q8D4"/>
<organism evidence="2 3">
    <name type="scientific">Colwellia demingiae</name>
    <dbReference type="NCBI Taxonomy" id="89401"/>
    <lineage>
        <taxon>Bacteria</taxon>
        <taxon>Pseudomonadati</taxon>
        <taxon>Pseudomonadota</taxon>
        <taxon>Gammaproteobacteria</taxon>
        <taxon>Alteromonadales</taxon>
        <taxon>Colwelliaceae</taxon>
        <taxon>Colwellia</taxon>
    </lineage>
</organism>
<dbReference type="OrthoDB" id="5828185at2"/>
<dbReference type="InterPro" id="IPR045584">
    <property type="entry name" value="Pilin-like"/>
</dbReference>
<keyword evidence="3" id="KW-1185">Reference proteome</keyword>
<sequence length="169" mass="18208">MNISQSNFKLVNKQDGFTLIELVVVIIILGVIAVTAVPKYIDLQDDAKTASLQAIKGALESAIKLVYSKSIIKGNQNLARASGVDVDINGTTLDIKYGYPLANYASANGSWDDLIELDREFFSSTIVGGHFVIYIGEKVPTGLQDECMVGYKQVDGISSSPEITLNECG</sequence>
<keyword evidence="1" id="KW-0812">Transmembrane</keyword>
<evidence type="ECO:0000313" key="3">
    <source>
        <dbReference type="Proteomes" id="UP000321822"/>
    </source>
</evidence>
<comment type="caution">
    <text evidence="2">The sequence shown here is derived from an EMBL/GenBank/DDBJ whole genome shotgun (WGS) entry which is preliminary data.</text>
</comment>
<dbReference type="NCBIfam" id="TIGR02532">
    <property type="entry name" value="IV_pilin_GFxxxE"/>
    <property type="match status" value="1"/>
</dbReference>
<proteinExistence type="predicted"/>
<dbReference type="EMBL" id="VOLT01000011">
    <property type="protein sequence ID" value="TWX65186.1"/>
    <property type="molecule type" value="Genomic_DNA"/>
</dbReference>
<keyword evidence="1" id="KW-1133">Transmembrane helix</keyword>
<evidence type="ECO:0000256" key="1">
    <source>
        <dbReference type="SAM" id="Phobius"/>
    </source>
</evidence>
<dbReference type="InterPro" id="IPR012902">
    <property type="entry name" value="N_methyl_site"/>
</dbReference>
<reference evidence="2 3" key="1">
    <citation type="submission" date="2019-07" db="EMBL/GenBank/DDBJ databases">
        <title>Genomes of sea-ice associated Colwellia species.</title>
        <authorList>
            <person name="Bowman J.P."/>
        </authorList>
    </citation>
    <scope>NUCLEOTIDE SEQUENCE [LARGE SCALE GENOMIC DNA]</scope>
    <source>
        <strain evidence="2 3">ACAM 459</strain>
    </source>
</reference>
<name>A0A5C6Q8D4_9GAMM</name>
<dbReference type="Proteomes" id="UP000321822">
    <property type="component" value="Unassembled WGS sequence"/>
</dbReference>
<dbReference type="Pfam" id="PF07963">
    <property type="entry name" value="N_methyl"/>
    <property type="match status" value="1"/>
</dbReference>
<evidence type="ECO:0000313" key="2">
    <source>
        <dbReference type="EMBL" id="TWX65186.1"/>
    </source>
</evidence>
<dbReference type="SUPFAM" id="SSF54523">
    <property type="entry name" value="Pili subunits"/>
    <property type="match status" value="1"/>
</dbReference>
<accession>A0A5C6Q8D4</accession>
<gene>
    <name evidence="2" type="ORF">ESZ36_18050</name>
</gene>
<keyword evidence="1" id="KW-0472">Membrane</keyword>
<protein>
    <submittedName>
        <fullName evidence="2">Prepilin-type N-terminal cleavage/methylation domain-containing protein</fullName>
    </submittedName>
</protein>
<dbReference type="Gene3D" id="3.30.700.10">
    <property type="entry name" value="Glycoprotein, Type 4 Pilin"/>
    <property type="match status" value="1"/>
</dbReference>
<feature type="transmembrane region" description="Helical" evidence="1">
    <location>
        <begin position="16"/>
        <end position="37"/>
    </location>
</feature>